<dbReference type="AlphaFoldDB" id="U5DC85"/>
<reference evidence="2" key="1">
    <citation type="journal article" date="2013" name="Science">
        <title>The Amborella genome and the evolution of flowering plants.</title>
        <authorList>
            <consortium name="Amborella Genome Project"/>
        </authorList>
    </citation>
    <scope>NUCLEOTIDE SEQUENCE [LARGE SCALE GENOMIC DNA]</scope>
</reference>
<keyword evidence="2" id="KW-1185">Reference proteome</keyword>
<evidence type="ECO:0000313" key="2">
    <source>
        <dbReference type="Proteomes" id="UP000017836"/>
    </source>
</evidence>
<dbReference type="Gramene" id="ERN18013">
    <property type="protein sequence ID" value="ERN18013"/>
    <property type="gene ID" value="AMTR_s00046p00166110"/>
</dbReference>
<gene>
    <name evidence="1" type="ORF">AMTR_s00046p00166110</name>
</gene>
<dbReference type="Proteomes" id="UP000017836">
    <property type="component" value="Unassembled WGS sequence"/>
</dbReference>
<protein>
    <submittedName>
        <fullName evidence="1">Uncharacterized protein</fullName>
    </submittedName>
</protein>
<sequence length="169" mass="18544">MKTFRQIGEACGTLISVYWKSLEHLPLGTSQLLIKTVDPNRILSSIWLEFTGFYYRVTSAWILDPYPAGNCSQRLSQGPSGFPRTAGLWSLTNAVPRLIVGIDFPISTVMPSLEPCTAPPPKLLALHAHDAFALHEVGSLLFPLHAIYSVPFCPSHGDIDGFLPHDAIC</sequence>
<evidence type="ECO:0000313" key="1">
    <source>
        <dbReference type="EMBL" id="ERN18013.1"/>
    </source>
</evidence>
<dbReference type="HOGENOM" id="CLU_1580638_0_0_1"/>
<organism evidence="1 2">
    <name type="scientific">Amborella trichopoda</name>
    <dbReference type="NCBI Taxonomy" id="13333"/>
    <lineage>
        <taxon>Eukaryota</taxon>
        <taxon>Viridiplantae</taxon>
        <taxon>Streptophyta</taxon>
        <taxon>Embryophyta</taxon>
        <taxon>Tracheophyta</taxon>
        <taxon>Spermatophyta</taxon>
        <taxon>Magnoliopsida</taxon>
        <taxon>Amborellales</taxon>
        <taxon>Amborellaceae</taxon>
        <taxon>Amborella</taxon>
    </lineage>
</organism>
<accession>U5DC85</accession>
<proteinExistence type="predicted"/>
<name>U5DC85_AMBTC</name>
<dbReference type="EMBL" id="KI392290">
    <property type="protein sequence ID" value="ERN18013.1"/>
    <property type="molecule type" value="Genomic_DNA"/>
</dbReference>